<dbReference type="Proteomes" id="UP001651158">
    <property type="component" value="Unassembled WGS sequence"/>
</dbReference>
<dbReference type="EMBL" id="JAKROA010000004">
    <property type="protein sequence ID" value="KAL5108240.1"/>
    <property type="molecule type" value="Genomic_DNA"/>
</dbReference>
<name>A0ABR4QF72_9CEST</name>
<evidence type="ECO:0000313" key="3">
    <source>
        <dbReference type="Proteomes" id="UP001651158"/>
    </source>
</evidence>
<feature type="region of interest" description="Disordered" evidence="1">
    <location>
        <begin position="18"/>
        <end position="55"/>
    </location>
</feature>
<evidence type="ECO:0000313" key="2">
    <source>
        <dbReference type="EMBL" id="KAL5108240.1"/>
    </source>
</evidence>
<gene>
    <name evidence="2" type="ORF">TcWFU_009979</name>
</gene>
<evidence type="ECO:0000256" key="1">
    <source>
        <dbReference type="SAM" id="MobiDB-lite"/>
    </source>
</evidence>
<feature type="compositionally biased region" description="Basic residues" evidence="1">
    <location>
        <begin position="20"/>
        <end position="55"/>
    </location>
</feature>
<keyword evidence="3" id="KW-1185">Reference proteome</keyword>
<reference evidence="2 3" key="1">
    <citation type="journal article" date="2022" name="Front. Cell. Infect. Microbiol.">
        <title>The Genomes of Two Strains of Taenia crassiceps the Animal Model for the Study of Human Cysticercosis.</title>
        <authorList>
            <person name="Bobes R.J."/>
            <person name="Estrada K."/>
            <person name="Rios-Valencia D.G."/>
            <person name="Calderon-Gallegos A."/>
            <person name="de la Torre P."/>
            <person name="Carrero J.C."/>
            <person name="Sanchez-Flores A."/>
            <person name="Laclette J.P."/>
        </authorList>
    </citation>
    <scope>NUCLEOTIDE SEQUENCE [LARGE SCALE GENOMIC DNA]</scope>
    <source>
        <strain evidence="2">WFUcys</strain>
    </source>
</reference>
<comment type="caution">
    <text evidence="2">The sequence shown here is derived from an EMBL/GenBank/DDBJ whole genome shotgun (WGS) entry which is preliminary data.</text>
</comment>
<organism evidence="2 3">
    <name type="scientific">Taenia crassiceps</name>
    <dbReference type="NCBI Taxonomy" id="6207"/>
    <lineage>
        <taxon>Eukaryota</taxon>
        <taxon>Metazoa</taxon>
        <taxon>Spiralia</taxon>
        <taxon>Lophotrochozoa</taxon>
        <taxon>Platyhelminthes</taxon>
        <taxon>Cestoda</taxon>
        <taxon>Eucestoda</taxon>
        <taxon>Cyclophyllidea</taxon>
        <taxon>Taeniidae</taxon>
        <taxon>Taenia</taxon>
    </lineage>
</organism>
<protein>
    <submittedName>
        <fullName evidence="2">Uncharacterized protein</fullName>
    </submittedName>
</protein>
<sequence length="136" mass="15136">MVETATLVILDARLVTAGSPHHHTTPHHTTPHHTTPHHTTPHHTTPHHTTPHHTSPHLGVISCIASNQPPKLAATTRWVFEIPLVKQQRWSLSFLAEERAFDSNVIHAARQLCSSRSFILPVDSIGEEDIHKLDAV</sequence>
<proteinExistence type="predicted"/>
<accession>A0ABR4QF72</accession>